<reference evidence="2" key="1">
    <citation type="journal article" date="2013" name="Stand. Genomic Sci.">
        <title>Complete genome sequence of the halophilic bacterium Spirochaeta africana type strain (Z-7692(T)) from the alkaline Lake Magadi in the East African Rift.</title>
        <authorList>
            <person name="Liolos K."/>
            <person name="Abt B."/>
            <person name="Scheuner C."/>
            <person name="Teshima H."/>
            <person name="Held B."/>
            <person name="Lapidus A."/>
            <person name="Nolan M."/>
            <person name="Lucas S."/>
            <person name="Deshpande S."/>
            <person name="Cheng J.F."/>
            <person name="Tapia R."/>
            <person name="Goodwin L.A."/>
            <person name="Pitluck S."/>
            <person name="Pagani I."/>
            <person name="Ivanova N."/>
            <person name="Mavromatis K."/>
            <person name="Mikhailova N."/>
            <person name="Huntemann M."/>
            <person name="Pati A."/>
            <person name="Chen A."/>
            <person name="Palaniappan K."/>
            <person name="Land M."/>
            <person name="Rohde M."/>
            <person name="Tindall B.J."/>
            <person name="Detter J.C."/>
            <person name="Goker M."/>
            <person name="Bristow J."/>
            <person name="Eisen J.A."/>
            <person name="Markowitz V."/>
            <person name="Hugenholtz P."/>
            <person name="Woyke T."/>
            <person name="Klenk H.P."/>
            <person name="Kyrpides N.C."/>
        </authorList>
    </citation>
    <scope>NUCLEOTIDE SEQUENCE</scope>
    <source>
        <strain evidence="2">ATCC 700263 / DSM 8902 / Z-7692</strain>
    </source>
</reference>
<dbReference type="AlphaFoldDB" id="H9UG05"/>
<dbReference type="Proteomes" id="UP000007383">
    <property type="component" value="Chromosome"/>
</dbReference>
<proteinExistence type="predicted"/>
<dbReference type="RefSeq" id="WP_014454446.1">
    <property type="nucleotide sequence ID" value="NC_017098.1"/>
</dbReference>
<dbReference type="KEGG" id="sfc:Spiaf_0343"/>
<evidence type="ECO:0000313" key="2">
    <source>
        <dbReference type="Proteomes" id="UP000007383"/>
    </source>
</evidence>
<protein>
    <submittedName>
        <fullName evidence="1">Uncharacterized protein</fullName>
    </submittedName>
</protein>
<dbReference type="EMBL" id="CP003282">
    <property type="protein sequence ID" value="AFG36448.1"/>
    <property type="molecule type" value="Genomic_DNA"/>
</dbReference>
<keyword evidence="2" id="KW-1185">Reference proteome</keyword>
<accession>H9UG05</accession>
<dbReference type="HOGENOM" id="CLU_1488164_0_0_12"/>
<name>H9UG05_SPIAZ</name>
<sequence>MAIRLEDSTGKTVANPTAQQVRDTVGRIGGDLDHCILELADGGFLQTAGSRGQLFIEYGDQTGSLQEAERNYDNESAGDVFVLAMRSPAEALAQLGVDGVGAGQSGSRARAAGATGTAGASGAASAAAGITGSDAAGAASRASLKDTILSTAKQQASREVQFTLRRFIRRAVGMVLGKRRF</sequence>
<evidence type="ECO:0000313" key="1">
    <source>
        <dbReference type="EMBL" id="AFG36448.1"/>
    </source>
</evidence>
<dbReference type="PATRIC" id="fig|889378.3.peg.346"/>
<organism evidence="1 2">
    <name type="scientific">Spirochaeta africana (strain ATCC 700263 / DSM 8902 / Z-7692)</name>
    <dbReference type="NCBI Taxonomy" id="889378"/>
    <lineage>
        <taxon>Bacteria</taxon>
        <taxon>Pseudomonadati</taxon>
        <taxon>Spirochaetota</taxon>
        <taxon>Spirochaetia</taxon>
        <taxon>Spirochaetales</taxon>
        <taxon>Spirochaetaceae</taxon>
        <taxon>Spirochaeta</taxon>
    </lineage>
</organism>
<gene>
    <name evidence="1" type="ordered locus">Spiaf_0343</name>
</gene>